<name>A0A0D3KKZ6_EMIH1</name>
<organism evidence="1 2">
    <name type="scientific">Emiliania huxleyi (strain CCMP1516)</name>
    <dbReference type="NCBI Taxonomy" id="280463"/>
    <lineage>
        <taxon>Eukaryota</taxon>
        <taxon>Haptista</taxon>
        <taxon>Haptophyta</taxon>
        <taxon>Prymnesiophyceae</taxon>
        <taxon>Isochrysidales</taxon>
        <taxon>Noelaerhabdaceae</taxon>
        <taxon>Emiliania</taxon>
    </lineage>
</organism>
<dbReference type="KEGG" id="ehx:EMIHUDRAFT_467206"/>
<reference evidence="1" key="2">
    <citation type="submission" date="2024-10" db="UniProtKB">
        <authorList>
            <consortium name="EnsemblProtists"/>
        </authorList>
    </citation>
    <scope>IDENTIFICATION</scope>
</reference>
<protein>
    <submittedName>
        <fullName evidence="1">Uncharacterized protein</fullName>
    </submittedName>
</protein>
<dbReference type="AlphaFoldDB" id="A0A0D3KKZ6"/>
<dbReference type="PaxDb" id="2903-EOD36431"/>
<sequence length="617" mass="66217">MVLDLMDYGINYNTNTKDACAWDAWEEFCGVMNTAPLRQASFVREYPARESKLLGLFVLWIYPRLKPRSRADRWAKPRSALAYPLAIIRIFQRWQVVLPSIKNVRAQVRGLLRVAVNVFGLGFLAPRRKEPFTMDMLRAVCAIPNGARVGAHTWHAESPITILVTDLMCFLLRTGRTNFDPGRGDALRACVASLLDLPLAQTPDFLNAAGGDYWRSMVSHGAALGLAPIKVALGADGKLPSPSVEGGLCILRGTSPRGAHGHVIVAAVGRDGVTLDPVHDPHPSGHMLLPPYTWAAFYASPCPAAARSAATAATSSIAAGSAASSGSGAEASGSGGAAATILSRLAPALCAAGFEVQAPLLVRWYNEHPKVTPLGVAHHLDADGDTLALLVGNSRTLWRPFVRWVGERLAEDENYLARHPDALDAYARHAVSTLLRALDGVPGLHAAPSVVFADETLETHGRCVSDCFLRWDDSDEQANWGRLRSIVDAFEIGREHRYEHEMMQFHYEPDAHRRLEALRRTALCARGPGDGGAAARRAALSCDARTGGAGGLPAGTQTAVSAFDQGQPAETQTAAAEPGQQAQTQTFLATGEEATQTALQRTAEAGVQHRPVLANQV</sequence>
<reference evidence="2" key="1">
    <citation type="journal article" date="2013" name="Nature">
        <title>Pan genome of the phytoplankton Emiliania underpins its global distribution.</title>
        <authorList>
            <person name="Read B.A."/>
            <person name="Kegel J."/>
            <person name="Klute M.J."/>
            <person name="Kuo A."/>
            <person name="Lefebvre S.C."/>
            <person name="Maumus F."/>
            <person name="Mayer C."/>
            <person name="Miller J."/>
            <person name="Monier A."/>
            <person name="Salamov A."/>
            <person name="Young J."/>
            <person name="Aguilar M."/>
            <person name="Claverie J.M."/>
            <person name="Frickenhaus S."/>
            <person name="Gonzalez K."/>
            <person name="Herman E.K."/>
            <person name="Lin Y.C."/>
            <person name="Napier J."/>
            <person name="Ogata H."/>
            <person name="Sarno A.F."/>
            <person name="Shmutz J."/>
            <person name="Schroeder D."/>
            <person name="de Vargas C."/>
            <person name="Verret F."/>
            <person name="von Dassow P."/>
            <person name="Valentin K."/>
            <person name="Van de Peer Y."/>
            <person name="Wheeler G."/>
            <person name="Dacks J.B."/>
            <person name="Delwiche C.F."/>
            <person name="Dyhrman S.T."/>
            <person name="Glockner G."/>
            <person name="John U."/>
            <person name="Richards T."/>
            <person name="Worden A.Z."/>
            <person name="Zhang X."/>
            <person name="Grigoriev I.V."/>
            <person name="Allen A.E."/>
            <person name="Bidle K."/>
            <person name="Borodovsky M."/>
            <person name="Bowler C."/>
            <person name="Brownlee C."/>
            <person name="Cock J.M."/>
            <person name="Elias M."/>
            <person name="Gladyshev V.N."/>
            <person name="Groth M."/>
            <person name="Guda C."/>
            <person name="Hadaegh A."/>
            <person name="Iglesias-Rodriguez M.D."/>
            <person name="Jenkins J."/>
            <person name="Jones B.M."/>
            <person name="Lawson T."/>
            <person name="Leese F."/>
            <person name="Lindquist E."/>
            <person name="Lobanov A."/>
            <person name="Lomsadze A."/>
            <person name="Malik S.B."/>
            <person name="Marsh M.E."/>
            <person name="Mackinder L."/>
            <person name="Mock T."/>
            <person name="Mueller-Roeber B."/>
            <person name="Pagarete A."/>
            <person name="Parker M."/>
            <person name="Probert I."/>
            <person name="Quesneville H."/>
            <person name="Raines C."/>
            <person name="Rensing S.A."/>
            <person name="Riano-Pachon D.M."/>
            <person name="Richier S."/>
            <person name="Rokitta S."/>
            <person name="Shiraiwa Y."/>
            <person name="Soanes D.M."/>
            <person name="van der Giezen M."/>
            <person name="Wahlund T.M."/>
            <person name="Williams B."/>
            <person name="Wilson W."/>
            <person name="Wolfe G."/>
            <person name="Wurch L.L."/>
        </authorList>
    </citation>
    <scope>NUCLEOTIDE SEQUENCE</scope>
</reference>
<accession>A0A0D3KKZ6</accession>
<evidence type="ECO:0000313" key="2">
    <source>
        <dbReference type="Proteomes" id="UP000013827"/>
    </source>
</evidence>
<evidence type="ECO:0000313" key="1">
    <source>
        <dbReference type="EnsemblProtists" id="EOD36431"/>
    </source>
</evidence>
<keyword evidence="2" id="KW-1185">Reference proteome</keyword>
<dbReference type="HOGENOM" id="CLU_030613_0_0_1"/>
<dbReference type="Proteomes" id="UP000013827">
    <property type="component" value="Unassembled WGS sequence"/>
</dbReference>
<dbReference type="RefSeq" id="XP_005788860.1">
    <property type="nucleotide sequence ID" value="XM_005788803.1"/>
</dbReference>
<dbReference type="EnsemblProtists" id="EOD36431">
    <property type="protein sequence ID" value="EOD36431"/>
    <property type="gene ID" value="EMIHUDRAFT_467206"/>
</dbReference>
<dbReference type="eggNOG" id="ENOG502T08H">
    <property type="taxonomic scope" value="Eukaryota"/>
</dbReference>
<proteinExistence type="predicted"/>
<dbReference type="GeneID" id="17281702"/>